<organism evidence="2 3">
    <name type="scientific">Listeria ivanovii</name>
    <dbReference type="NCBI Taxonomy" id="1638"/>
    <lineage>
        <taxon>Bacteria</taxon>
        <taxon>Bacillati</taxon>
        <taxon>Bacillota</taxon>
        <taxon>Bacilli</taxon>
        <taxon>Bacillales</taxon>
        <taxon>Listeriaceae</taxon>
        <taxon>Listeria</taxon>
    </lineage>
</organism>
<accession>A0AAX2DQG4</accession>
<feature type="transmembrane region" description="Helical" evidence="1">
    <location>
        <begin position="36"/>
        <end position="55"/>
    </location>
</feature>
<evidence type="ECO:0000313" key="3">
    <source>
        <dbReference type="Proteomes" id="UP000183610"/>
    </source>
</evidence>
<feature type="transmembrane region" description="Helical" evidence="1">
    <location>
        <begin position="61"/>
        <end position="83"/>
    </location>
</feature>
<keyword evidence="1" id="KW-0812">Transmembrane</keyword>
<dbReference type="Proteomes" id="UP000183610">
    <property type="component" value="Unassembled WGS sequence"/>
</dbReference>
<dbReference type="AlphaFoldDB" id="A0AAX2DQG4"/>
<dbReference type="EMBL" id="FNMX01000008">
    <property type="protein sequence ID" value="SDW91247.1"/>
    <property type="molecule type" value="Genomic_DNA"/>
</dbReference>
<keyword evidence="1" id="KW-0472">Membrane</keyword>
<dbReference type="RefSeq" id="WP_003718450.1">
    <property type="nucleotide sequence ID" value="NZ_FNMX01000008.1"/>
</dbReference>
<gene>
    <name evidence="2" type="ORF">SAMN05421782_10824</name>
</gene>
<sequence>MLEFIIDTLINFITFAICFIPLYLSKTNKDILEKIGASIFFAGLLLVGTGIFISGNDTLKLYIYIILAVQIINLGVELILILWSKSKGKSTILFAISAVFSIGSLAEDFKEAYFKKYYLLSI</sequence>
<keyword evidence="1" id="KW-1133">Transmembrane helix</keyword>
<evidence type="ECO:0000256" key="1">
    <source>
        <dbReference type="SAM" id="Phobius"/>
    </source>
</evidence>
<protein>
    <submittedName>
        <fullName evidence="2">Uncharacterized protein</fullName>
    </submittedName>
</protein>
<comment type="caution">
    <text evidence="2">The sequence shown here is derived from an EMBL/GenBank/DDBJ whole genome shotgun (WGS) entry which is preliminary data.</text>
</comment>
<name>A0AAX2DQG4_LISIV</name>
<reference evidence="2 3" key="1">
    <citation type="submission" date="2016-10" db="EMBL/GenBank/DDBJ databases">
        <authorList>
            <person name="Varghese N."/>
            <person name="Submissions S."/>
        </authorList>
    </citation>
    <scope>NUCLEOTIDE SEQUENCE [LARGE SCALE GENOMIC DNA]</scope>
    <source>
        <strain evidence="2 3">ATCC 49954</strain>
    </source>
</reference>
<feature type="transmembrane region" description="Helical" evidence="1">
    <location>
        <begin position="90"/>
        <end position="106"/>
    </location>
</feature>
<feature type="transmembrane region" description="Helical" evidence="1">
    <location>
        <begin position="6"/>
        <end position="24"/>
    </location>
</feature>
<proteinExistence type="predicted"/>
<evidence type="ECO:0000313" key="2">
    <source>
        <dbReference type="EMBL" id="SDW91247.1"/>
    </source>
</evidence>